<gene>
    <name evidence="2" type="ORF">S06H3_38635</name>
</gene>
<evidence type="ECO:0000313" key="2">
    <source>
        <dbReference type="EMBL" id="GAI38185.1"/>
    </source>
</evidence>
<name>X1PGM7_9ZZZZ</name>
<dbReference type="Gene3D" id="2.40.10.410">
    <property type="entry name" value="FlgT, C-terminal domain"/>
    <property type="match status" value="1"/>
</dbReference>
<protein>
    <recommendedName>
        <fullName evidence="1">Flagellar assembly protein T C-terminal domain-containing protein</fullName>
    </recommendedName>
</protein>
<dbReference type="Pfam" id="PF16538">
    <property type="entry name" value="FlgT_C"/>
    <property type="match status" value="1"/>
</dbReference>
<comment type="caution">
    <text evidence="2">The sequence shown here is derived from an EMBL/GenBank/DDBJ whole genome shotgun (WGS) entry which is preliminary data.</text>
</comment>
<evidence type="ECO:0000259" key="1">
    <source>
        <dbReference type="Pfam" id="PF16538"/>
    </source>
</evidence>
<proteinExistence type="predicted"/>
<dbReference type="InterPro" id="IPR032388">
    <property type="entry name" value="FlgT_C"/>
</dbReference>
<organism evidence="2">
    <name type="scientific">marine sediment metagenome</name>
    <dbReference type="NCBI Taxonomy" id="412755"/>
    <lineage>
        <taxon>unclassified sequences</taxon>
        <taxon>metagenomes</taxon>
        <taxon>ecological metagenomes</taxon>
    </lineage>
</organism>
<accession>X1PGM7</accession>
<dbReference type="EMBL" id="BARV01023563">
    <property type="protein sequence ID" value="GAI38185.1"/>
    <property type="molecule type" value="Genomic_DNA"/>
</dbReference>
<feature type="domain" description="Flagellar assembly protein T C-terminal" evidence="1">
    <location>
        <begin position="20"/>
        <end position="77"/>
    </location>
</feature>
<dbReference type="AlphaFoldDB" id="X1PGM7"/>
<reference evidence="2" key="1">
    <citation type="journal article" date="2014" name="Front. Microbiol.">
        <title>High frequency of phylogenetically diverse reductive dehalogenase-homologous genes in deep subseafloor sedimentary metagenomes.</title>
        <authorList>
            <person name="Kawai M."/>
            <person name="Futagami T."/>
            <person name="Toyoda A."/>
            <person name="Takaki Y."/>
            <person name="Nishi S."/>
            <person name="Hori S."/>
            <person name="Arai W."/>
            <person name="Tsubouchi T."/>
            <person name="Morono Y."/>
            <person name="Uchiyama I."/>
            <person name="Ito T."/>
            <person name="Fujiyama A."/>
            <person name="Inagaki F."/>
            <person name="Takami H."/>
        </authorList>
    </citation>
    <scope>NUCLEOTIDE SEQUENCE</scope>
    <source>
        <strain evidence="2">Expedition CK06-06</strain>
    </source>
</reference>
<sequence length="102" mass="11174">MAEQKLLVGKVANILGDYELAINMGRNSGVKLGMEFAVLGKRSITDPDTRKTLGTYKYDKVRVRVTQVEENFSVASTMPSLGIGFDLGLPMSQPKLRSDVPL</sequence>
<dbReference type="InterPro" id="IPR038165">
    <property type="entry name" value="FlgT_C_sf"/>
</dbReference>
<feature type="non-terminal residue" evidence="2">
    <location>
        <position position="102"/>
    </location>
</feature>